<dbReference type="InterPro" id="IPR002059">
    <property type="entry name" value="CSP_DNA-bd"/>
</dbReference>
<protein>
    <submittedName>
        <fullName evidence="5">Cold-shock protein</fullName>
    </submittedName>
</protein>
<keyword evidence="3" id="KW-1133">Transmembrane helix</keyword>
<dbReference type="InterPro" id="IPR050181">
    <property type="entry name" value="Cold_shock_domain"/>
</dbReference>
<dbReference type="PROSITE" id="PS00352">
    <property type="entry name" value="CSD_1"/>
    <property type="match status" value="1"/>
</dbReference>
<dbReference type="PRINTS" id="PR00050">
    <property type="entry name" value="COLDSHOCK"/>
</dbReference>
<accession>A0A3C1KQ44</accession>
<dbReference type="STRING" id="1121937.GCA_000423125_00392"/>
<dbReference type="InterPro" id="IPR019844">
    <property type="entry name" value="CSD_CS"/>
</dbReference>
<keyword evidence="3" id="KW-0812">Transmembrane</keyword>
<feature type="transmembrane region" description="Helical" evidence="3">
    <location>
        <begin position="36"/>
        <end position="55"/>
    </location>
</feature>
<feature type="region of interest" description="Disordered" evidence="2">
    <location>
        <begin position="57"/>
        <end position="86"/>
    </location>
</feature>
<comment type="caution">
    <text evidence="5">The sequence shown here is derived from an EMBL/GenBank/DDBJ whole genome shotgun (WGS) entry which is preliminary data.</text>
</comment>
<feature type="region of interest" description="Disordered" evidence="2">
    <location>
        <begin position="133"/>
        <end position="154"/>
    </location>
</feature>
<dbReference type="SMART" id="SM00357">
    <property type="entry name" value="CSP"/>
    <property type="match status" value="1"/>
</dbReference>
<dbReference type="GO" id="GO:0003676">
    <property type="term" value="F:nucleic acid binding"/>
    <property type="evidence" value="ECO:0007669"/>
    <property type="project" value="InterPro"/>
</dbReference>
<proteinExistence type="predicted"/>
<reference evidence="5 6" key="1">
    <citation type="journal article" date="2018" name="Nat. Biotechnol.">
        <title>A standardized bacterial taxonomy based on genome phylogeny substantially revises the tree of life.</title>
        <authorList>
            <person name="Parks D.H."/>
            <person name="Chuvochina M."/>
            <person name="Waite D.W."/>
            <person name="Rinke C."/>
            <person name="Skarshewski A."/>
            <person name="Chaumeil P.A."/>
            <person name="Hugenholtz P."/>
        </authorList>
    </citation>
    <scope>NUCLEOTIDE SEQUENCE [LARGE SCALE GENOMIC DNA]</scope>
    <source>
        <strain evidence="5">UBA9158</strain>
    </source>
</reference>
<evidence type="ECO:0000313" key="6">
    <source>
        <dbReference type="Proteomes" id="UP000259273"/>
    </source>
</evidence>
<dbReference type="GO" id="GO:0005829">
    <property type="term" value="C:cytosol"/>
    <property type="evidence" value="ECO:0007669"/>
    <property type="project" value="UniProtKB-ARBA"/>
</dbReference>
<comment type="subcellular location">
    <subcellularLocation>
        <location evidence="1">Cytoplasm</location>
    </subcellularLocation>
</comment>
<evidence type="ECO:0000256" key="1">
    <source>
        <dbReference type="RuleBase" id="RU000408"/>
    </source>
</evidence>
<dbReference type="InterPro" id="IPR011129">
    <property type="entry name" value="CSD"/>
</dbReference>
<dbReference type="PROSITE" id="PS51857">
    <property type="entry name" value="CSD_2"/>
    <property type="match status" value="1"/>
</dbReference>
<dbReference type="EMBL" id="DMND01000174">
    <property type="protein sequence ID" value="HAN28608.1"/>
    <property type="molecule type" value="Genomic_DNA"/>
</dbReference>
<evidence type="ECO:0000256" key="3">
    <source>
        <dbReference type="SAM" id="Phobius"/>
    </source>
</evidence>
<evidence type="ECO:0000259" key="4">
    <source>
        <dbReference type="PROSITE" id="PS51857"/>
    </source>
</evidence>
<dbReference type="CDD" id="cd04458">
    <property type="entry name" value="CSP_CDS"/>
    <property type="match status" value="1"/>
</dbReference>
<gene>
    <name evidence="5" type="ORF">DCP75_12960</name>
</gene>
<dbReference type="AlphaFoldDB" id="A0A3C1KQ44"/>
<sequence>MRFMSQLIVTLLFALALSALAGSLLGLPFPDLTLLLLFAVATTGSALLGALWPVSTAQPAPRQQKGSKKAAAKPARSAKPAQAGREQGTVKWFNSAKGFGFITCDDGSEVFVHFRAIRGEGRRSLRDGERVAFHTAASDKGPQAEDVELLERSH</sequence>
<feature type="compositionally biased region" description="Low complexity" evidence="2">
    <location>
        <begin position="72"/>
        <end position="83"/>
    </location>
</feature>
<evidence type="ECO:0000256" key="2">
    <source>
        <dbReference type="SAM" id="MobiDB-lite"/>
    </source>
</evidence>
<dbReference type="Pfam" id="PF00313">
    <property type="entry name" value="CSD"/>
    <property type="match status" value="1"/>
</dbReference>
<organism evidence="5 6">
    <name type="scientific">Haliea salexigens</name>
    <dbReference type="NCBI Taxonomy" id="287487"/>
    <lineage>
        <taxon>Bacteria</taxon>
        <taxon>Pseudomonadati</taxon>
        <taxon>Pseudomonadota</taxon>
        <taxon>Gammaproteobacteria</taxon>
        <taxon>Cellvibrionales</taxon>
        <taxon>Halieaceae</taxon>
        <taxon>Haliea</taxon>
    </lineage>
</organism>
<dbReference type="Gene3D" id="2.40.50.140">
    <property type="entry name" value="Nucleic acid-binding proteins"/>
    <property type="match status" value="1"/>
</dbReference>
<dbReference type="PANTHER" id="PTHR11544">
    <property type="entry name" value="COLD SHOCK DOMAIN CONTAINING PROTEINS"/>
    <property type="match status" value="1"/>
</dbReference>
<dbReference type="InterPro" id="IPR012340">
    <property type="entry name" value="NA-bd_OB-fold"/>
</dbReference>
<evidence type="ECO:0000313" key="5">
    <source>
        <dbReference type="EMBL" id="HAN28608.1"/>
    </source>
</evidence>
<name>A0A3C1KQ44_9GAMM</name>
<dbReference type="SUPFAM" id="SSF50249">
    <property type="entry name" value="Nucleic acid-binding proteins"/>
    <property type="match status" value="1"/>
</dbReference>
<feature type="domain" description="CSD" evidence="4">
    <location>
        <begin position="85"/>
        <end position="149"/>
    </location>
</feature>
<keyword evidence="3" id="KW-0472">Membrane</keyword>
<dbReference type="Proteomes" id="UP000259273">
    <property type="component" value="Unassembled WGS sequence"/>
</dbReference>